<dbReference type="GO" id="GO:0019706">
    <property type="term" value="F:protein-cysteine S-palmitoyltransferase activity"/>
    <property type="evidence" value="ECO:0007669"/>
    <property type="project" value="UniProtKB-EC"/>
</dbReference>
<evidence type="ECO:0000256" key="7">
    <source>
        <dbReference type="ARBA" id="ARBA00023139"/>
    </source>
</evidence>
<protein>
    <recommendedName>
        <fullName evidence="12">Palmitoyltransferase</fullName>
        <ecNumber evidence="12">2.3.1.225</ecNumber>
    </recommendedName>
</protein>
<evidence type="ECO:0000256" key="4">
    <source>
        <dbReference type="ARBA" id="ARBA00022824"/>
    </source>
</evidence>
<comment type="subcellular location">
    <subcellularLocation>
        <location evidence="1">Endoplasmic reticulum membrane</location>
        <topology evidence="1">Multi-pass membrane protein</topology>
    </subcellularLocation>
</comment>
<name>A0AAX4H6M4_9ASCO</name>
<feature type="transmembrane region" description="Helical" evidence="12">
    <location>
        <begin position="232"/>
        <end position="253"/>
    </location>
</feature>
<feature type="domain" description="Palmitoyltransferase DHHC" evidence="13">
    <location>
        <begin position="143"/>
        <end position="270"/>
    </location>
</feature>
<evidence type="ECO:0000256" key="2">
    <source>
        <dbReference type="ARBA" id="ARBA00022679"/>
    </source>
</evidence>
<proteinExistence type="inferred from homology"/>
<dbReference type="PANTHER" id="PTHR22883">
    <property type="entry name" value="ZINC FINGER DHHC DOMAIN CONTAINING PROTEIN"/>
    <property type="match status" value="1"/>
</dbReference>
<keyword evidence="7" id="KW-0564">Palmitate</keyword>
<dbReference type="PROSITE" id="PS50216">
    <property type="entry name" value="DHHC"/>
    <property type="match status" value="1"/>
</dbReference>
<evidence type="ECO:0000313" key="14">
    <source>
        <dbReference type="EMBL" id="WPK24108.1"/>
    </source>
</evidence>
<dbReference type="PANTHER" id="PTHR22883:SF489">
    <property type="entry name" value="PALMITOYLTRANSFERASE SWF1"/>
    <property type="match status" value="1"/>
</dbReference>
<comment type="domain">
    <text evidence="12">The DHHC domain is required for palmitoyltransferase activity.</text>
</comment>
<dbReference type="Proteomes" id="UP001338582">
    <property type="component" value="Chromosome 2"/>
</dbReference>
<evidence type="ECO:0000256" key="3">
    <source>
        <dbReference type="ARBA" id="ARBA00022692"/>
    </source>
</evidence>
<sequence>MIVLILILALALIIATVLFGNLPSFRHTWIHRLYVQIMNINGIAVRFMTTNQSVYTFLKWLVPAFYVAIVGFCLHQFFVHVYPQLVKNEIVGTLHGICIIVTVAAVVVSTELAVFSDPGQLNARNLDQSLRRYPNDGLIFFGRHCSTCQLEKPARLKHCSTCDRCILRFDHHCIWLNNCVGQNNYRWFLLYLVANVTMMGYGAYLCWRLLGMQKAPRGLWKLIVALQYYNKIAGILMILGVIFSLITGAFAGLHLRYIYLGVTTNEADKWGEVEYLIDLGLLYYVQDMDVYVEKASVSTNGTIQEVYISLDDEHVVIDADDRQHILKQINLIEVLTNIYDKGFWDNLRERIFD</sequence>
<evidence type="ECO:0000256" key="10">
    <source>
        <dbReference type="ARBA" id="ARBA00038463"/>
    </source>
</evidence>
<evidence type="ECO:0000256" key="6">
    <source>
        <dbReference type="ARBA" id="ARBA00023136"/>
    </source>
</evidence>
<dbReference type="GO" id="GO:0005789">
    <property type="term" value="C:endoplasmic reticulum membrane"/>
    <property type="evidence" value="ECO:0007669"/>
    <property type="project" value="UniProtKB-SubCell"/>
</dbReference>
<dbReference type="GO" id="GO:0006612">
    <property type="term" value="P:protein targeting to membrane"/>
    <property type="evidence" value="ECO:0007669"/>
    <property type="project" value="TreeGrafter"/>
</dbReference>
<dbReference type="InterPro" id="IPR039859">
    <property type="entry name" value="PFA4/ZDH16/20/ERF2-like"/>
</dbReference>
<feature type="transmembrane region" description="Helical" evidence="12">
    <location>
        <begin position="94"/>
        <end position="115"/>
    </location>
</feature>
<gene>
    <name evidence="14" type="ORF">PUMCH_001364</name>
</gene>
<keyword evidence="3 12" id="KW-0812">Transmembrane</keyword>
<keyword evidence="6 12" id="KW-0472">Membrane</keyword>
<keyword evidence="8" id="KW-0449">Lipoprotein</keyword>
<keyword evidence="4" id="KW-0256">Endoplasmic reticulum</keyword>
<evidence type="ECO:0000256" key="1">
    <source>
        <dbReference type="ARBA" id="ARBA00004477"/>
    </source>
</evidence>
<dbReference type="EMBL" id="CP138895">
    <property type="protein sequence ID" value="WPK24108.1"/>
    <property type="molecule type" value="Genomic_DNA"/>
</dbReference>
<comment type="similarity">
    <text evidence="10">Belongs to the DHHC palmitoyltransferase family. SWF1 subfamily.</text>
</comment>
<dbReference type="GO" id="GO:0005794">
    <property type="term" value="C:Golgi apparatus"/>
    <property type="evidence" value="ECO:0007669"/>
    <property type="project" value="TreeGrafter"/>
</dbReference>
<feature type="transmembrane region" description="Helical" evidence="12">
    <location>
        <begin position="188"/>
        <end position="210"/>
    </location>
</feature>
<keyword evidence="9 12" id="KW-0012">Acyltransferase</keyword>
<feature type="transmembrane region" description="Helical" evidence="12">
    <location>
        <begin position="60"/>
        <end position="82"/>
    </location>
</feature>
<keyword evidence="2 12" id="KW-0808">Transferase</keyword>
<comment type="catalytic activity">
    <reaction evidence="11 12">
        <text>L-cysteinyl-[protein] + hexadecanoyl-CoA = S-hexadecanoyl-L-cysteinyl-[protein] + CoA</text>
        <dbReference type="Rhea" id="RHEA:36683"/>
        <dbReference type="Rhea" id="RHEA-COMP:10131"/>
        <dbReference type="Rhea" id="RHEA-COMP:11032"/>
        <dbReference type="ChEBI" id="CHEBI:29950"/>
        <dbReference type="ChEBI" id="CHEBI:57287"/>
        <dbReference type="ChEBI" id="CHEBI:57379"/>
        <dbReference type="ChEBI" id="CHEBI:74151"/>
        <dbReference type="EC" id="2.3.1.225"/>
    </reaction>
</comment>
<accession>A0AAX4H6M4</accession>
<dbReference type="EC" id="2.3.1.225" evidence="12"/>
<dbReference type="RefSeq" id="XP_062876491.1">
    <property type="nucleotide sequence ID" value="XM_063020421.1"/>
</dbReference>
<dbReference type="Pfam" id="PF01529">
    <property type="entry name" value="DHHC"/>
    <property type="match status" value="1"/>
</dbReference>
<organism evidence="14 15">
    <name type="scientific">Australozyma saopauloensis</name>
    <dbReference type="NCBI Taxonomy" id="291208"/>
    <lineage>
        <taxon>Eukaryota</taxon>
        <taxon>Fungi</taxon>
        <taxon>Dikarya</taxon>
        <taxon>Ascomycota</taxon>
        <taxon>Saccharomycotina</taxon>
        <taxon>Pichiomycetes</taxon>
        <taxon>Metschnikowiaceae</taxon>
        <taxon>Australozyma</taxon>
    </lineage>
</organism>
<keyword evidence="5 12" id="KW-1133">Transmembrane helix</keyword>
<dbReference type="InterPro" id="IPR001594">
    <property type="entry name" value="Palmitoyltrfase_DHHC"/>
</dbReference>
<evidence type="ECO:0000259" key="13">
    <source>
        <dbReference type="Pfam" id="PF01529"/>
    </source>
</evidence>
<evidence type="ECO:0000256" key="12">
    <source>
        <dbReference type="RuleBase" id="RU079119"/>
    </source>
</evidence>
<evidence type="ECO:0000256" key="5">
    <source>
        <dbReference type="ARBA" id="ARBA00022989"/>
    </source>
</evidence>
<keyword evidence="15" id="KW-1185">Reference proteome</keyword>
<dbReference type="KEGG" id="asau:88172429"/>
<dbReference type="AlphaFoldDB" id="A0AAX4H6M4"/>
<evidence type="ECO:0000313" key="15">
    <source>
        <dbReference type="Proteomes" id="UP001338582"/>
    </source>
</evidence>
<dbReference type="GeneID" id="88172429"/>
<evidence type="ECO:0000256" key="9">
    <source>
        <dbReference type="ARBA" id="ARBA00023315"/>
    </source>
</evidence>
<evidence type="ECO:0000256" key="11">
    <source>
        <dbReference type="ARBA" id="ARBA00048048"/>
    </source>
</evidence>
<reference evidence="14 15" key="1">
    <citation type="submission" date="2023-10" db="EMBL/GenBank/DDBJ databases">
        <title>Draft Genome Sequence of Candida saopaulonensis from a very Premature Infant with Sepsis.</title>
        <authorList>
            <person name="Ning Y."/>
            <person name="Dai R."/>
            <person name="Xiao M."/>
            <person name="Xu Y."/>
            <person name="Yan Q."/>
            <person name="Zhang L."/>
        </authorList>
    </citation>
    <scope>NUCLEOTIDE SEQUENCE [LARGE SCALE GENOMIC DNA]</scope>
    <source>
        <strain evidence="14 15">19XY460</strain>
    </source>
</reference>
<evidence type="ECO:0000256" key="8">
    <source>
        <dbReference type="ARBA" id="ARBA00023288"/>
    </source>
</evidence>